<feature type="transmembrane region" description="Helical" evidence="9">
    <location>
        <begin position="147"/>
        <end position="166"/>
    </location>
</feature>
<evidence type="ECO:0000256" key="2">
    <source>
        <dbReference type="ARBA" id="ARBA00008807"/>
    </source>
</evidence>
<dbReference type="PANTHER" id="PTHR22601">
    <property type="entry name" value="ISP4 LIKE PROTEIN"/>
    <property type="match status" value="1"/>
</dbReference>
<feature type="transmembrane region" description="Helical" evidence="9">
    <location>
        <begin position="465"/>
        <end position="486"/>
    </location>
</feature>
<feature type="transmembrane region" description="Helical" evidence="9">
    <location>
        <begin position="789"/>
        <end position="809"/>
    </location>
</feature>
<accession>A0A2T0FCL7</accession>
<dbReference type="RefSeq" id="XP_024662694.1">
    <property type="nucleotide sequence ID" value="XM_024806926.1"/>
</dbReference>
<feature type="transmembrane region" description="Helical" evidence="9">
    <location>
        <begin position="389"/>
        <end position="411"/>
    </location>
</feature>
<dbReference type="GeneID" id="36514117"/>
<evidence type="ECO:0000256" key="9">
    <source>
        <dbReference type="SAM" id="Phobius"/>
    </source>
</evidence>
<evidence type="ECO:0000313" key="11">
    <source>
        <dbReference type="Proteomes" id="UP000238350"/>
    </source>
</evidence>
<dbReference type="GO" id="GO:0016020">
    <property type="term" value="C:membrane"/>
    <property type="evidence" value="ECO:0007669"/>
    <property type="project" value="UniProtKB-SubCell"/>
</dbReference>
<feature type="transmembrane region" description="Helical" evidence="9">
    <location>
        <begin position="643"/>
        <end position="661"/>
    </location>
</feature>
<evidence type="ECO:0000256" key="7">
    <source>
        <dbReference type="ARBA" id="ARBA00022989"/>
    </source>
</evidence>
<evidence type="ECO:0000256" key="1">
    <source>
        <dbReference type="ARBA" id="ARBA00004141"/>
    </source>
</evidence>
<dbReference type="InterPro" id="IPR004648">
    <property type="entry name" value="Oligpept_transpt"/>
</dbReference>
<evidence type="ECO:0000256" key="3">
    <source>
        <dbReference type="ARBA" id="ARBA00022448"/>
    </source>
</evidence>
<dbReference type="NCBIfam" id="TIGR00728">
    <property type="entry name" value="OPT_sfam"/>
    <property type="match status" value="1"/>
</dbReference>
<dbReference type="Pfam" id="PF03169">
    <property type="entry name" value="OPT"/>
    <property type="match status" value="1"/>
</dbReference>
<dbReference type="AlphaFoldDB" id="A0A2T0FCL7"/>
<comment type="similarity">
    <text evidence="2">Belongs to the oligopeptide OPT transporter family.</text>
</comment>
<evidence type="ECO:0000256" key="4">
    <source>
        <dbReference type="ARBA" id="ARBA00022692"/>
    </source>
</evidence>
<keyword evidence="8 9" id="KW-0472">Membrane</keyword>
<feature type="transmembrane region" description="Helical" evidence="9">
    <location>
        <begin position="528"/>
        <end position="548"/>
    </location>
</feature>
<feature type="transmembrane region" description="Helical" evidence="9">
    <location>
        <begin position="762"/>
        <end position="777"/>
    </location>
</feature>
<organism evidence="10 11">
    <name type="scientific">Wickerhamiella sorbophila</name>
    <dbReference type="NCBI Taxonomy" id="45607"/>
    <lineage>
        <taxon>Eukaryota</taxon>
        <taxon>Fungi</taxon>
        <taxon>Dikarya</taxon>
        <taxon>Ascomycota</taxon>
        <taxon>Saccharomycotina</taxon>
        <taxon>Dipodascomycetes</taxon>
        <taxon>Dipodascales</taxon>
        <taxon>Trichomonascaceae</taxon>
        <taxon>Wickerhamiella</taxon>
    </lineage>
</organism>
<protein>
    <submittedName>
        <fullName evidence="10">Oligopeptide transporter 2</fullName>
    </submittedName>
</protein>
<comment type="subcellular location">
    <subcellularLocation>
        <location evidence="1">Membrane</location>
        <topology evidence="1">Multi-pass membrane protein</topology>
    </subcellularLocation>
</comment>
<keyword evidence="3" id="KW-0813">Transport</keyword>
<feature type="transmembrane region" description="Helical" evidence="9">
    <location>
        <begin position="320"/>
        <end position="338"/>
    </location>
</feature>
<dbReference type="InterPro" id="IPR004813">
    <property type="entry name" value="OPT"/>
</dbReference>
<dbReference type="Proteomes" id="UP000238350">
    <property type="component" value="Unassembled WGS sequence"/>
</dbReference>
<evidence type="ECO:0000256" key="8">
    <source>
        <dbReference type="ARBA" id="ARBA00023136"/>
    </source>
</evidence>
<dbReference type="GO" id="GO:0035673">
    <property type="term" value="F:oligopeptide transmembrane transporter activity"/>
    <property type="evidence" value="ECO:0007669"/>
    <property type="project" value="InterPro"/>
</dbReference>
<feature type="transmembrane region" description="Helical" evidence="9">
    <location>
        <begin position="281"/>
        <end position="300"/>
    </location>
</feature>
<feature type="transmembrane region" description="Helical" evidence="9">
    <location>
        <begin position="554"/>
        <end position="576"/>
    </location>
</feature>
<sequence>MSQTSLSDSIDKEKTVYVTKGFETAPNGVVVDVDDLRHINDRFDGSFKDDDLVFISGHMNDLNFEQALEVVRNAAIDHDDDPSIDRQTLELLKRLPEGPLENQSETEWEQLVRFEAFLVKDWSVYPEVRAVTRPIDEPGDYCETLRVYVIGLFLACAGSCLATFFFNRFPQISISLSAIQLLIVCWGQGWARLPNFKIPIWPGKKIDFNPGPWSFKEQTLCSLAVSVSLGAPYSQYTITAQQNDNFYGFTGGGFGYMIMFTLSSQMMGFGIAGIMRTFLVYPEQCVWFSVLPTIALNRALMENEDRTPINGWRIKRWECFVIFSVFSFCWYWVTNFLLPFLQMFDWPAWISPRNVDLQAMTGMVNGLSLHPITTFDWNTMDQSGMITPFYSTANMMFGSFIGMFAILVIWYTNVCNTGYLPINSNSLFNNEAKPFSVTKVLDAQGKLDEAKYQKYSLPYYTAGNLVVYGSFFMIYPAMVVYAILNYGGIMLKSVKMFGHSLLHPSEGLKSHHDRFSRAQQKYREVPEWWFLVILLGSFGMAVGTVEYYKFTQTPVWTIVFGAVLALIFTIPFGLLYSVTNQSFQINVLIELIIGYIMPGNGNALMIAKSYATEFSSQTDNYITNQVQAHYTGIPPRALFRVQMLSVIVVTFVQVGLIFWQLNGGIPGFCDPENVQKFTCQSSRTFFNAGVIWGTIGPKRVFDTLYPSMKYTFLIGAFFPIPFWLARRFLTRMTKALDWLYNINELLWVAGIISTFAPYNFGYWIPNFYLSFIFNYWIKRRAPIWWAKYNYVILGAMRVGVAYGALIMFFSTGYKHFAAIGGAAGWWGSNVMYENLDAGLPILDSEGNQIGTEYAVRLHLAEGEYFGPRRGHFP</sequence>
<evidence type="ECO:0000313" key="10">
    <source>
        <dbReference type="EMBL" id="PRT52748.1"/>
    </source>
</evidence>
<dbReference type="OrthoDB" id="9986677at2759"/>
<reference evidence="10 11" key="1">
    <citation type="submission" date="2017-04" db="EMBL/GenBank/DDBJ databases">
        <title>Genome sequencing of [Candida] sorbophila.</title>
        <authorList>
            <person name="Ahn J.O."/>
        </authorList>
    </citation>
    <scope>NUCLEOTIDE SEQUENCE [LARGE SCALE GENOMIC DNA]</scope>
    <source>
        <strain evidence="10 11">DS02</strain>
    </source>
</reference>
<dbReference type="GO" id="GO:0015031">
    <property type="term" value="P:protein transport"/>
    <property type="evidence" value="ECO:0007669"/>
    <property type="project" value="UniProtKB-KW"/>
</dbReference>
<keyword evidence="7 9" id="KW-1133">Transmembrane helix</keyword>
<keyword evidence="6" id="KW-0653">Protein transport</keyword>
<evidence type="ECO:0000256" key="6">
    <source>
        <dbReference type="ARBA" id="ARBA00022927"/>
    </source>
</evidence>
<keyword evidence="4 9" id="KW-0812">Transmembrane</keyword>
<dbReference type="NCBIfam" id="TIGR00727">
    <property type="entry name" value="ISP4_OPT"/>
    <property type="match status" value="1"/>
</dbReference>
<keyword evidence="11" id="KW-1185">Reference proteome</keyword>
<keyword evidence="5" id="KW-0571">Peptide transport</keyword>
<dbReference type="EMBL" id="NDIQ01000001">
    <property type="protein sequence ID" value="PRT52748.1"/>
    <property type="molecule type" value="Genomic_DNA"/>
</dbReference>
<feature type="transmembrane region" description="Helical" evidence="9">
    <location>
        <begin position="254"/>
        <end position="275"/>
    </location>
</feature>
<feature type="transmembrane region" description="Helical" evidence="9">
    <location>
        <begin position="707"/>
        <end position="726"/>
    </location>
</feature>
<name>A0A2T0FCL7_9ASCO</name>
<comment type="caution">
    <text evidence="10">The sequence shown here is derived from an EMBL/GenBank/DDBJ whole genome shotgun (WGS) entry which is preliminary data.</text>
</comment>
<gene>
    <name evidence="10" type="ORF">B9G98_00368</name>
</gene>
<proteinExistence type="inferred from homology"/>
<feature type="transmembrane region" description="Helical" evidence="9">
    <location>
        <begin position="738"/>
        <end position="756"/>
    </location>
</feature>
<evidence type="ECO:0000256" key="5">
    <source>
        <dbReference type="ARBA" id="ARBA00022856"/>
    </source>
</evidence>